<organism evidence="1 2">
    <name type="scientific">Prauserella endophytica</name>
    <dbReference type="NCBI Taxonomy" id="1592324"/>
    <lineage>
        <taxon>Bacteria</taxon>
        <taxon>Bacillati</taxon>
        <taxon>Actinomycetota</taxon>
        <taxon>Actinomycetes</taxon>
        <taxon>Pseudonocardiales</taxon>
        <taxon>Pseudonocardiaceae</taxon>
        <taxon>Prauserella</taxon>
        <taxon>Prauserella coralliicola group</taxon>
    </lineage>
</organism>
<accession>A0ABY2RSF5</accession>
<sequence length="71" mass="7501">MSFCGILPWACGLIGPQATLPAETAPNGVVRTMTKSVGRQGLEPWTQGLKARGFDRGDLETAFDCRASTCG</sequence>
<keyword evidence="2" id="KW-1185">Reference proteome</keyword>
<gene>
    <name evidence="1" type="ORF">FCN18_37855</name>
</gene>
<proteinExistence type="predicted"/>
<evidence type="ECO:0000313" key="2">
    <source>
        <dbReference type="Proteomes" id="UP000309992"/>
    </source>
</evidence>
<dbReference type="EMBL" id="SWMS01000053">
    <property type="protein sequence ID" value="TKG58450.1"/>
    <property type="molecule type" value="Genomic_DNA"/>
</dbReference>
<comment type="caution">
    <text evidence="1">The sequence shown here is derived from an EMBL/GenBank/DDBJ whole genome shotgun (WGS) entry which is preliminary data.</text>
</comment>
<feature type="non-terminal residue" evidence="1">
    <location>
        <position position="71"/>
    </location>
</feature>
<dbReference type="Proteomes" id="UP000309992">
    <property type="component" value="Unassembled WGS sequence"/>
</dbReference>
<reference evidence="1 2" key="1">
    <citation type="journal article" date="2015" name="Antonie Van Leeuwenhoek">
        <title>Prauserella endophytica sp. nov., an endophytic actinobacterium isolated from Tamarix taklamakanensis.</title>
        <authorList>
            <person name="Liu J.M."/>
            <person name="Habden X."/>
            <person name="Guo L."/>
            <person name="Tuo L."/>
            <person name="Jiang Z.K."/>
            <person name="Liu S.W."/>
            <person name="Liu X.F."/>
            <person name="Chen L."/>
            <person name="Li R.F."/>
            <person name="Zhang Y.Q."/>
            <person name="Sun C.H."/>
        </authorList>
    </citation>
    <scope>NUCLEOTIDE SEQUENCE [LARGE SCALE GENOMIC DNA]</scope>
    <source>
        <strain evidence="1 2">CGMCC 4.7182</strain>
    </source>
</reference>
<protein>
    <submittedName>
        <fullName evidence="1">Uncharacterized protein</fullName>
    </submittedName>
</protein>
<evidence type="ECO:0000313" key="1">
    <source>
        <dbReference type="EMBL" id="TKG58450.1"/>
    </source>
</evidence>
<name>A0ABY2RSF5_9PSEU</name>